<organism evidence="1 2">
    <name type="scientific">Gulosibacter macacae</name>
    <dbReference type="NCBI Taxonomy" id="2488791"/>
    <lineage>
        <taxon>Bacteria</taxon>
        <taxon>Bacillati</taxon>
        <taxon>Actinomycetota</taxon>
        <taxon>Actinomycetes</taxon>
        <taxon>Micrococcales</taxon>
        <taxon>Microbacteriaceae</taxon>
        <taxon>Gulosibacter</taxon>
    </lineage>
</organism>
<evidence type="ECO:0000313" key="2">
    <source>
        <dbReference type="Proteomes" id="UP000274391"/>
    </source>
</evidence>
<dbReference type="RefSeq" id="WP_124972569.1">
    <property type="nucleotide sequence ID" value="NZ_RQVS01000009.1"/>
</dbReference>
<sequence>MSEPVLRPTAPANAKALETGSGIAWHDWVDYLEAQDAAKLDHTDMARLALARILEVGKSTSPEWWAQGVTVAYERHIGRRQVGQTCDGSFSVTVSKTLPGDMDAVLERWQARFDSVVEFNGVLLSRKPAASSTEKWRYWRCGLEDGSTLSVNMQTKPTGEKTALAVNHDKLGSADDVEHWRAFWKAELTRFAQ</sequence>
<evidence type="ECO:0008006" key="3">
    <source>
        <dbReference type="Google" id="ProtNLM"/>
    </source>
</evidence>
<protein>
    <recommendedName>
        <fullName evidence="3">DUF4287 domain-containing protein</fullName>
    </recommendedName>
</protein>
<comment type="caution">
    <text evidence="1">The sequence shown here is derived from an EMBL/GenBank/DDBJ whole genome shotgun (WGS) entry which is preliminary data.</text>
</comment>
<reference evidence="1 2" key="1">
    <citation type="submission" date="2018-11" db="EMBL/GenBank/DDBJ databases">
        <title>YIM 102482-1 draft genome.</title>
        <authorList>
            <person name="Li G."/>
            <person name="Jiang Y."/>
        </authorList>
    </citation>
    <scope>NUCLEOTIDE SEQUENCE [LARGE SCALE GENOMIC DNA]</scope>
    <source>
        <strain evidence="1 2">YIM 102482-1</strain>
    </source>
</reference>
<dbReference type="Proteomes" id="UP000274391">
    <property type="component" value="Unassembled WGS sequence"/>
</dbReference>
<name>A0A3P3W0K4_9MICO</name>
<dbReference type="OrthoDB" id="3837807at2"/>
<gene>
    <name evidence="1" type="ORF">EG850_08680</name>
</gene>
<keyword evidence="2" id="KW-1185">Reference proteome</keyword>
<accession>A0A3P3W0K4</accession>
<evidence type="ECO:0000313" key="1">
    <source>
        <dbReference type="EMBL" id="RRJ86413.1"/>
    </source>
</evidence>
<proteinExistence type="predicted"/>
<dbReference type="AlphaFoldDB" id="A0A3P3W0K4"/>
<dbReference type="EMBL" id="RQVS01000009">
    <property type="protein sequence ID" value="RRJ86413.1"/>
    <property type="molecule type" value="Genomic_DNA"/>
</dbReference>